<name>A0ABQ1G6I4_9SPHN</name>
<reference evidence="2" key="1">
    <citation type="journal article" date="2019" name="Int. J. Syst. Evol. Microbiol.">
        <title>The Global Catalogue of Microorganisms (GCM) 10K type strain sequencing project: providing services to taxonomists for standard genome sequencing and annotation.</title>
        <authorList>
            <consortium name="The Broad Institute Genomics Platform"/>
            <consortium name="The Broad Institute Genome Sequencing Center for Infectious Disease"/>
            <person name="Wu L."/>
            <person name="Ma J."/>
        </authorList>
    </citation>
    <scope>NUCLEOTIDE SEQUENCE [LARGE SCALE GENOMIC DNA]</scope>
    <source>
        <strain evidence="2">CGMCC 1.10106</strain>
    </source>
</reference>
<dbReference type="Proteomes" id="UP000618591">
    <property type="component" value="Unassembled WGS sequence"/>
</dbReference>
<comment type="caution">
    <text evidence="1">The sequence shown here is derived from an EMBL/GenBank/DDBJ whole genome shotgun (WGS) entry which is preliminary data.</text>
</comment>
<gene>
    <name evidence="1" type="ORF">GCM10011395_05020</name>
</gene>
<accession>A0ABQ1G6I4</accession>
<sequence>MNTAWFLSLDGAGAKIEAWPRDCNTALQHTRVGGLALAEFTHRPGQRPMDTRATVSVV</sequence>
<proteinExistence type="predicted"/>
<organism evidence="1 2">
    <name type="scientific">Sphingomonas psychrolutea</name>
    <dbReference type="NCBI Taxonomy" id="1259676"/>
    <lineage>
        <taxon>Bacteria</taxon>
        <taxon>Pseudomonadati</taxon>
        <taxon>Pseudomonadota</taxon>
        <taxon>Alphaproteobacteria</taxon>
        <taxon>Sphingomonadales</taxon>
        <taxon>Sphingomonadaceae</taxon>
        <taxon>Sphingomonas</taxon>
    </lineage>
</organism>
<keyword evidence="2" id="KW-1185">Reference proteome</keyword>
<dbReference type="EMBL" id="BMDW01000002">
    <property type="protein sequence ID" value="GGA37711.1"/>
    <property type="molecule type" value="Genomic_DNA"/>
</dbReference>
<evidence type="ECO:0000313" key="2">
    <source>
        <dbReference type="Proteomes" id="UP000618591"/>
    </source>
</evidence>
<evidence type="ECO:0000313" key="1">
    <source>
        <dbReference type="EMBL" id="GGA37711.1"/>
    </source>
</evidence>
<protein>
    <submittedName>
        <fullName evidence="1">Uncharacterized protein</fullName>
    </submittedName>
</protein>